<accession>A0A9N9X463</accession>
<name>A0A9N9X463_PHACE</name>
<dbReference type="OrthoDB" id="6783792at2759"/>
<sequence length="358" mass="40285">MYQRPESVNSIARDIDNLFGFDWVYQDSHIWMQRCFVLNNSRVNPPKMAQSGLPTPGFCCHVNQKGGFEGMRQKLWTIGTFCTILTVAYELGIRVSVLGQGDNQVIVTSYTEAQREQKLRMRAQFLHRLEQAFGEQGLILKLSETWISTRLLEYGKKRWFLGAPVPSGTKRATRIISEEGDGVPTFEVALGMLATSTENISASDTSPDAAFILYVAEVVSLLCRRNIVLVSTPVHVVVAICCWPNILGGLILSTLPNHTIRGFDDALTIWLSIYRTISQHCPSVWQVLQYLIPLKNKPLRDYTRLVEDIFSLNIPTLQTASLVITDKRDSDEKSTTEFGDTPIIYSIRALYLSDGSEN</sequence>
<gene>
    <name evidence="2" type="ORF">PHAECO_LOCUS9525</name>
</gene>
<dbReference type="GO" id="GO:0005524">
    <property type="term" value="F:ATP binding"/>
    <property type="evidence" value="ECO:0007669"/>
    <property type="project" value="InterPro"/>
</dbReference>
<keyword evidence="3" id="KW-1185">Reference proteome</keyword>
<feature type="domain" description="RdRp catalytic" evidence="1">
    <location>
        <begin position="1"/>
        <end position="162"/>
    </location>
</feature>
<proteinExistence type="predicted"/>
<dbReference type="AlphaFoldDB" id="A0A9N9X463"/>
<dbReference type="InterPro" id="IPR014023">
    <property type="entry name" value="Mononeg_RNA_pol_cat"/>
</dbReference>
<dbReference type="PROSITE" id="PS50526">
    <property type="entry name" value="RDRP_SSRNA_NEG_NONSEG"/>
    <property type="match status" value="1"/>
</dbReference>
<dbReference type="GO" id="GO:0004482">
    <property type="term" value="F:mRNA 5'-cap (guanine-N7-)-methyltransferase activity"/>
    <property type="evidence" value="ECO:0007669"/>
    <property type="project" value="InterPro"/>
</dbReference>
<evidence type="ECO:0000313" key="2">
    <source>
        <dbReference type="EMBL" id="CAG9822160.1"/>
    </source>
</evidence>
<evidence type="ECO:0000313" key="3">
    <source>
        <dbReference type="Proteomes" id="UP001153737"/>
    </source>
</evidence>
<dbReference type="Pfam" id="PF00946">
    <property type="entry name" value="Mononeg_RNA_pol"/>
    <property type="match status" value="1"/>
</dbReference>
<protein>
    <recommendedName>
        <fullName evidence="1">RdRp catalytic domain-containing protein</fullName>
    </recommendedName>
</protein>
<dbReference type="GO" id="GO:0003968">
    <property type="term" value="F:RNA-directed RNA polymerase activity"/>
    <property type="evidence" value="ECO:0007669"/>
    <property type="project" value="InterPro"/>
</dbReference>
<reference evidence="2" key="2">
    <citation type="submission" date="2022-10" db="EMBL/GenBank/DDBJ databases">
        <authorList>
            <consortium name="ENA_rothamsted_submissions"/>
            <consortium name="culmorum"/>
            <person name="King R."/>
        </authorList>
    </citation>
    <scope>NUCLEOTIDE SEQUENCE</scope>
</reference>
<dbReference type="EMBL" id="OU896711">
    <property type="protein sequence ID" value="CAG9822160.1"/>
    <property type="molecule type" value="Genomic_DNA"/>
</dbReference>
<dbReference type="Proteomes" id="UP001153737">
    <property type="component" value="Chromosome 5"/>
</dbReference>
<organism evidence="2 3">
    <name type="scientific">Phaedon cochleariae</name>
    <name type="common">Mustard beetle</name>
    <dbReference type="NCBI Taxonomy" id="80249"/>
    <lineage>
        <taxon>Eukaryota</taxon>
        <taxon>Metazoa</taxon>
        <taxon>Ecdysozoa</taxon>
        <taxon>Arthropoda</taxon>
        <taxon>Hexapoda</taxon>
        <taxon>Insecta</taxon>
        <taxon>Pterygota</taxon>
        <taxon>Neoptera</taxon>
        <taxon>Endopterygota</taxon>
        <taxon>Coleoptera</taxon>
        <taxon>Polyphaga</taxon>
        <taxon>Cucujiformia</taxon>
        <taxon>Chrysomeloidea</taxon>
        <taxon>Chrysomelidae</taxon>
        <taxon>Chrysomelinae</taxon>
        <taxon>Chrysomelini</taxon>
        <taxon>Phaedon</taxon>
    </lineage>
</organism>
<reference evidence="2" key="1">
    <citation type="submission" date="2022-01" db="EMBL/GenBank/DDBJ databases">
        <authorList>
            <person name="King R."/>
        </authorList>
    </citation>
    <scope>NUCLEOTIDE SEQUENCE</scope>
</reference>
<evidence type="ECO:0000259" key="1">
    <source>
        <dbReference type="PROSITE" id="PS50526"/>
    </source>
</evidence>